<sequence length="129" mass="13476">MLLHESGSLHGKLTTAVGRAPVQPQGRVKTEVVVHPGTKQERQAVAVDVMVGQLAGCAHAFVTVLVAVTVATCVTRTVAVETWRTVDVLTTVVGLTTVLTTVVTSVLTVVLTTVLTTVVAGCVMVSLWM</sequence>
<dbReference type="AlphaFoldDB" id="A0AAJ0HP25"/>
<gene>
    <name evidence="2" type="ORF">B0T25DRAFT_563785</name>
</gene>
<keyword evidence="1" id="KW-0812">Transmembrane</keyword>
<dbReference type="Proteomes" id="UP001275084">
    <property type="component" value="Unassembled WGS sequence"/>
</dbReference>
<keyword evidence="3" id="KW-1185">Reference proteome</keyword>
<proteinExistence type="predicted"/>
<feature type="transmembrane region" description="Helical" evidence="1">
    <location>
        <begin position="109"/>
        <end position="128"/>
    </location>
</feature>
<feature type="transmembrane region" description="Helical" evidence="1">
    <location>
        <begin position="50"/>
        <end position="74"/>
    </location>
</feature>
<organism evidence="2 3">
    <name type="scientific">Lasiosphaeria hispida</name>
    <dbReference type="NCBI Taxonomy" id="260671"/>
    <lineage>
        <taxon>Eukaryota</taxon>
        <taxon>Fungi</taxon>
        <taxon>Dikarya</taxon>
        <taxon>Ascomycota</taxon>
        <taxon>Pezizomycotina</taxon>
        <taxon>Sordariomycetes</taxon>
        <taxon>Sordariomycetidae</taxon>
        <taxon>Sordariales</taxon>
        <taxon>Lasiosphaeriaceae</taxon>
        <taxon>Lasiosphaeria</taxon>
    </lineage>
</organism>
<evidence type="ECO:0000256" key="1">
    <source>
        <dbReference type="SAM" id="Phobius"/>
    </source>
</evidence>
<reference evidence="2" key="1">
    <citation type="journal article" date="2023" name="Mol. Phylogenet. Evol.">
        <title>Genome-scale phylogeny and comparative genomics of the fungal order Sordariales.</title>
        <authorList>
            <person name="Hensen N."/>
            <person name="Bonometti L."/>
            <person name="Westerberg I."/>
            <person name="Brannstrom I.O."/>
            <person name="Guillou S."/>
            <person name="Cros-Aarteil S."/>
            <person name="Calhoun S."/>
            <person name="Haridas S."/>
            <person name="Kuo A."/>
            <person name="Mondo S."/>
            <person name="Pangilinan J."/>
            <person name="Riley R."/>
            <person name="LaButti K."/>
            <person name="Andreopoulos B."/>
            <person name="Lipzen A."/>
            <person name="Chen C."/>
            <person name="Yan M."/>
            <person name="Daum C."/>
            <person name="Ng V."/>
            <person name="Clum A."/>
            <person name="Steindorff A."/>
            <person name="Ohm R.A."/>
            <person name="Martin F."/>
            <person name="Silar P."/>
            <person name="Natvig D.O."/>
            <person name="Lalanne C."/>
            <person name="Gautier V."/>
            <person name="Ament-Velasquez S.L."/>
            <person name="Kruys A."/>
            <person name="Hutchinson M.I."/>
            <person name="Powell A.J."/>
            <person name="Barry K."/>
            <person name="Miller A.N."/>
            <person name="Grigoriev I.V."/>
            <person name="Debuchy R."/>
            <person name="Gladieux P."/>
            <person name="Hiltunen Thoren M."/>
            <person name="Johannesson H."/>
        </authorList>
    </citation>
    <scope>NUCLEOTIDE SEQUENCE</scope>
    <source>
        <strain evidence="2">CBS 955.72</strain>
    </source>
</reference>
<name>A0AAJ0HP25_9PEZI</name>
<protein>
    <submittedName>
        <fullName evidence="2">Uncharacterized protein</fullName>
    </submittedName>
</protein>
<dbReference type="EMBL" id="JAUIQD010000002">
    <property type="protein sequence ID" value="KAK3358707.1"/>
    <property type="molecule type" value="Genomic_DNA"/>
</dbReference>
<keyword evidence="1" id="KW-1133">Transmembrane helix</keyword>
<keyword evidence="1" id="KW-0472">Membrane</keyword>
<comment type="caution">
    <text evidence="2">The sequence shown here is derived from an EMBL/GenBank/DDBJ whole genome shotgun (WGS) entry which is preliminary data.</text>
</comment>
<reference evidence="2" key="2">
    <citation type="submission" date="2023-06" db="EMBL/GenBank/DDBJ databases">
        <authorList>
            <consortium name="Lawrence Berkeley National Laboratory"/>
            <person name="Haridas S."/>
            <person name="Hensen N."/>
            <person name="Bonometti L."/>
            <person name="Westerberg I."/>
            <person name="Brannstrom I.O."/>
            <person name="Guillou S."/>
            <person name="Cros-Aarteil S."/>
            <person name="Calhoun S."/>
            <person name="Kuo A."/>
            <person name="Mondo S."/>
            <person name="Pangilinan J."/>
            <person name="Riley R."/>
            <person name="Labutti K."/>
            <person name="Andreopoulos B."/>
            <person name="Lipzen A."/>
            <person name="Chen C."/>
            <person name="Yanf M."/>
            <person name="Daum C."/>
            <person name="Ng V."/>
            <person name="Clum A."/>
            <person name="Steindorff A."/>
            <person name="Ohm R."/>
            <person name="Martin F."/>
            <person name="Silar P."/>
            <person name="Natvig D."/>
            <person name="Lalanne C."/>
            <person name="Gautier V."/>
            <person name="Ament-Velasquez S.L."/>
            <person name="Kruys A."/>
            <person name="Hutchinson M.I."/>
            <person name="Powell A.J."/>
            <person name="Barry K."/>
            <person name="Miller A.N."/>
            <person name="Grigoriev I.V."/>
            <person name="Debuchy R."/>
            <person name="Gladieux P."/>
            <person name="Thoren M.H."/>
            <person name="Johannesson H."/>
        </authorList>
    </citation>
    <scope>NUCLEOTIDE SEQUENCE</scope>
    <source>
        <strain evidence="2">CBS 955.72</strain>
    </source>
</reference>
<evidence type="ECO:0000313" key="2">
    <source>
        <dbReference type="EMBL" id="KAK3358707.1"/>
    </source>
</evidence>
<accession>A0AAJ0HP25</accession>
<evidence type="ECO:0000313" key="3">
    <source>
        <dbReference type="Proteomes" id="UP001275084"/>
    </source>
</evidence>